<feature type="compositionally biased region" description="Polar residues" evidence="1">
    <location>
        <begin position="222"/>
        <end position="246"/>
    </location>
</feature>
<gene>
    <name evidence="2" type="ORF">OFUS_LOCUS8148</name>
</gene>
<proteinExistence type="predicted"/>
<keyword evidence="3" id="KW-1185">Reference proteome</keyword>
<name>A0A8S4NMV1_OWEFU</name>
<accession>A0A8S4NMV1</accession>
<reference evidence="2" key="1">
    <citation type="submission" date="2022-03" db="EMBL/GenBank/DDBJ databases">
        <authorList>
            <person name="Martin C."/>
        </authorList>
    </citation>
    <scope>NUCLEOTIDE SEQUENCE</scope>
</reference>
<organism evidence="2 3">
    <name type="scientific">Owenia fusiformis</name>
    <name type="common">Polychaete worm</name>
    <dbReference type="NCBI Taxonomy" id="6347"/>
    <lineage>
        <taxon>Eukaryota</taxon>
        <taxon>Metazoa</taxon>
        <taxon>Spiralia</taxon>
        <taxon>Lophotrochozoa</taxon>
        <taxon>Annelida</taxon>
        <taxon>Polychaeta</taxon>
        <taxon>Sedentaria</taxon>
        <taxon>Canalipalpata</taxon>
        <taxon>Sabellida</taxon>
        <taxon>Oweniida</taxon>
        <taxon>Oweniidae</taxon>
        <taxon>Owenia</taxon>
    </lineage>
</organism>
<protein>
    <submittedName>
        <fullName evidence="2">Uncharacterized protein</fullName>
    </submittedName>
</protein>
<dbReference type="Proteomes" id="UP000749559">
    <property type="component" value="Unassembled WGS sequence"/>
</dbReference>
<dbReference type="EMBL" id="CAIIXF020000004">
    <property type="protein sequence ID" value="CAH1781584.1"/>
    <property type="molecule type" value="Genomic_DNA"/>
</dbReference>
<feature type="region of interest" description="Disordered" evidence="1">
    <location>
        <begin position="180"/>
        <end position="259"/>
    </location>
</feature>
<feature type="region of interest" description="Disordered" evidence="1">
    <location>
        <begin position="1"/>
        <end position="41"/>
    </location>
</feature>
<comment type="caution">
    <text evidence="2">The sequence shown here is derived from an EMBL/GenBank/DDBJ whole genome shotgun (WGS) entry which is preliminary data.</text>
</comment>
<evidence type="ECO:0000313" key="3">
    <source>
        <dbReference type="Proteomes" id="UP000749559"/>
    </source>
</evidence>
<dbReference type="AlphaFoldDB" id="A0A8S4NMV1"/>
<feature type="compositionally biased region" description="Basic and acidic residues" evidence="1">
    <location>
        <begin position="8"/>
        <end position="17"/>
    </location>
</feature>
<sequence>MASNVGERNNKRAHSSDSDTSDCEIQYGASKPKKLKTPKGKTSPFTLDTLYTMLNQVLDSMSKQDDNIRAIATEVVTNSEMAIRNEVSRTVNKASSELNARIDAIEQRSQSLSTPVSNLDPVELAVFNLPESANESVSTSVNDLLTKGLGFKANEINIGPARRVGAVRVGAIRPRENPKINNITNYLRPDSSTSRNHLSTSANEDTSRPNIPNHRSGEEPKSNPSPRVSESSNATLNQKSKSTPSQRAKARKQNNAVRQ</sequence>
<evidence type="ECO:0000313" key="2">
    <source>
        <dbReference type="EMBL" id="CAH1781584.1"/>
    </source>
</evidence>
<evidence type="ECO:0000256" key="1">
    <source>
        <dbReference type="SAM" id="MobiDB-lite"/>
    </source>
</evidence>
<feature type="compositionally biased region" description="Polar residues" evidence="1">
    <location>
        <begin position="180"/>
        <end position="210"/>
    </location>
</feature>